<protein>
    <recommendedName>
        <fullName evidence="5">Right handed beta helix domain-containing protein</fullName>
    </recommendedName>
</protein>
<keyword evidence="2" id="KW-0732">Signal</keyword>
<keyword evidence="1" id="KW-0472">Membrane</keyword>
<dbReference type="PANTHER" id="PTHR31318">
    <property type="entry name" value="EXPRESSED PROTEIN-RELATED"/>
    <property type="match status" value="1"/>
</dbReference>
<dbReference type="SUPFAM" id="SSF51126">
    <property type="entry name" value="Pectin lyase-like"/>
    <property type="match status" value="2"/>
</dbReference>
<dbReference type="Proteomes" id="UP001344447">
    <property type="component" value="Unassembled WGS sequence"/>
</dbReference>
<dbReference type="AlphaFoldDB" id="A0AAN7TYI9"/>
<feature type="chain" id="PRO_5042901711" description="Right handed beta helix domain-containing protein" evidence="2">
    <location>
        <begin position="26"/>
        <end position="542"/>
    </location>
</feature>
<comment type="caution">
    <text evidence="3">The sequence shown here is derived from an EMBL/GenBank/DDBJ whole genome shotgun (WGS) entry which is preliminary data.</text>
</comment>
<dbReference type="InterPro" id="IPR011050">
    <property type="entry name" value="Pectin_lyase_fold/virulence"/>
</dbReference>
<accession>A0AAN7TYI9</accession>
<dbReference type="InterPro" id="IPR006626">
    <property type="entry name" value="PbH1"/>
</dbReference>
<gene>
    <name evidence="3" type="ORF">RB653_002861</name>
</gene>
<feature type="transmembrane region" description="Helical" evidence="1">
    <location>
        <begin position="507"/>
        <end position="529"/>
    </location>
</feature>
<evidence type="ECO:0000256" key="2">
    <source>
        <dbReference type="SAM" id="SignalP"/>
    </source>
</evidence>
<keyword evidence="1" id="KW-1133">Transmembrane helix</keyword>
<name>A0AAN7TYI9_9MYCE</name>
<organism evidence="3 4">
    <name type="scientific">Dictyostelium firmibasis</name>
    <dbReference type="NCBI Taxonomy" id="79012"/>
    <lineage>
        <taxon>Eukaryota</taxon>
        <taxon>Amoebozoa</taxon>
        <taxon>Evosea</taxon>
        <taxon>Eumycetozoa</taxon>
        <taxon>Dictyostelia</taxon>
        <taxon>Dictyosteliales</taxon>
        <taxon>Dictyosteliaceae</taxon>
        <taxon>Dictyostelium</taxon>
    </lineage>
</organism>
<proteinExistence type="predicted"/>
<evidence type="ECO:0000256" key="1">
    <source>
        <dbReference type="SAM" id="Phobius"/>
    </source>
</evidence>
<feature type="signal peptide" evidence="2">
    <location>
        <begin position="1"/>
        <end position="25"/>
    </location>
</feature>
<keyword evidence="1" id="KW-0812">Transmembrane</keyword>
<evidence type="ECO:0000313" key="3">
    <source>
        <dbReference type="EMBL" id="KAK5577913.1"/>
    </source>
</evidence>
<dbReference type="EMBL" id="JAVFKY010000004">
    <property type="protein sequence ID" value="KAK5577913.1"/>
    <property type="molecule type" value="Genomic_DNA"/>
</dbReference>
<sequence>MNFLSFVKIKIIIFFILGLKQYINCQVVCNGWIDSDSQNSIIPCGTNIDNPCQTIDQAVETCGNYDTINLYFTQTLKPFQISEKGSFNSINNKTINLYNINKNNQSIIIDLSLTTAPFIDITSNGPSNTNFIRMYGFTFTNQNHSSVIKMINSNLNVEISNCNFVNNTLRENGLFYFLSGPNSNKTNVGEISIKNSKFINNVGNNYSMIYSDYDSLIDIDECSFKNISSNKEGAVLDLEKGYTTITNSIFEQIILNGKVSGSGNIIFIGSPQPTNNNYKITLRNLTFSDCSTGYGIIITSQYYTITMDRLKFISNYNFLSIGAFNSIVTDINISNCLFEDNSFLFKNDIAKGGTIALINSPATITNSTFNLNTARGGAIYITGNLLTKSITIDYCVFLNCSGVGSNGQSIYINSSTSVAIKNSKFYQSFNNLNSSEIYCQSTSLILSTLQQNNSSKLLSCSSDTSCNINKISDKQYYDACDPSNQNSDHDNDDDDDNHHNKLRPAQIFGIVVGSIVVVFILFIICILIFKKVKKNQNYIPIK</sequence>
<keyword evidence="4" id="KW-1185">Reference proteome</keyword>
<dbReference type="SMART" id="SM00710">
    <property type="entry name" value="PbH1"/>
    <property type="match status" value="5"/>
</dbReference>
<dbReference type="PANTHER" id="PTHR31318:SF1">
    <property type="entry name" value="POLYMORPHIC MEMBRANE PROTEIN REPEAT-CONTAINING PROTEIN-RELATED"/>
    <property type="match status" value="1"/>
</dbReference>
<reference evidence="3 4" key="1">
    <citation type="submission" date="2023-11" db="EMBL/GenBank/DDBJ databases">
        <title>Dfirmibasis_genome.</title>
        <authorList>
            <person name="Edelbroek B."/>
            <person name="Kjellin J."/>
            <person name="Jerlstrom-Hultqvist J."/>
            <person name="Soderbom F."/>
        </authorList>
    </citation>
    <scope>NUCLEOTIDE SEQUENCE [LARGE SCALE GENOMIC DNA]</scope>
    <source>
        <strain evidence="3 4">TNS-C-14</strain>
    </source>
</reference>
<evidence type="ECO:0000313" key="4">
    <source>
        <dbReference type="Proteomes" id="UP001344447"/>
    </source>
</evidence>
<evidence type="ECO:0008006" key="5">
    <source>
        <dbReference type="Google" id="ProtNLM"/>
    </source>
</evidence>